<dbReference type="SUPFAM" id="SSF82679">
    <property type="entry name" value="N-utilization substance G protein NusG, N-terminal domain"/>
    <property type="match status" value="1"/>
</dbReference>
<dbReference type="PANTHER" id="PTHR30265:SF2">
    <property type="entry name" value="TRANSCRIPTION TERMINATION_ANTITERMINATION PROTEIN NUSG"/>
    <property type="match status" value="1"/>
</dbReference>
<dbReference type="GO" id="GO:0006353">
    <property type="term" value="P:DNA-templated transcription termination"/>
    <property type="evidence" value="ECO:0007669"/>
    <property type="project" value="UniProtKB-UniRule"/>
</dbReference>
<dbReference type="Pfam" id="PF02357">
    <property type="entry name" value="NusG"/>
    <property type="match status" value="1"/>
</dbReference>
<dbReference type="PRINTS" id="PR00338">
    <property type="entry name" value="NUSGTNSCPFCT"/>
</dbReference>
<dbReference type="InterPro" id="IPR008991">
    <property type="entry name" value="Translation_prot_SH3-like_sf"/>
</dbReference>
<dbReference type="InterPro" id="IPR001062">
    <property type="entry name" value="Transcrpt_antiterm_NusG"/>
</dbReference>
<reference evidence="10 11" key="1">
    <citation type="submission" date="2017-06" db="EMBL/GenBank/DDBJ databases">
        <authorList>
            <consortium name="Pathogen Informatics"/>
        </authorList>
    </citation>
    <scope>NUCLEOTIDE SEQUENCE [LARGE SCALE GENOMIC DNA]</scope>
    <source>
        <strain evidence="10 11">NCTC10570</strain>
    </source>
</reference>
<dbReference type="CDD" id="cd06091">
    <property type="entry name" value="KOW_NusG"/>
    <property type="match status" value="1"/>
</dbReference>
<dbReference type="eggNOG" id="COG0250">
    <property type="taxonomic scope" value="Bacteria"/>
</dbReference>
<keyword evidence="4 5" id="KW-0804">Transcription</keyword>
<evidence type="ECO:0000256" key="7">
    <source>
        <dbReference type="RuleBase" id="RU000538"/>
    </source>
</evidence>
<evidence type="ECO:0000259" key="9">
    <source>
        <dbReference type="SMART" id="SM00739"/>
    </source>
</evidence>
<dbReference type="InterPro" id="IPR036735">
    <property type="entry name" value="NGN_dom_sf"/>
</dbReference>
<evidence type="ECO:0000256" key="2">
    <source>
        <dbReference type="ARBA" id="ARBA00022814"/>
    </source>
</evidence>
<dbReference type="InterPro" id="IPR005824">
    <property type="entry name" value="KOW"/>
</dbReference>
<dbReference type="InterPro" id="IPR014722">
    <property type="entry name" value="Rib_uL2_dom2"/>
</dbReference>
<dbReference type="GO" id="GO:0006354">
    <property type="term" value="P:DNA-templated transcription elongation"/>
    <property type="evidence" value="ECO:0007669"/>
    <property type="project" value="UniProtKB-UniRule"/>
</dbReference>
<evidence type="ECO:0000256" key="5">
    <source>
        <dbReference type="HAMAP-Rule" id="MF_00948"/>
    </source>
</evidence>
<dbReference type="InterPro" id="IPR006645">
    <property type="entry name" value="NGN-like_dom"/>
</dbReference>
<dbReference type="SUPFAM" id="SSF50104">
    <property type="entry name" value="Translation proteins SH3-like domain"/>
    <property type="match status" value="1"/>
</dbReference>
<name>A0A239TWC6_9FIRM</name>
<dbReference type="CDD" id="cd09891">
    <property type="entry name" value="NGN_Bact_1"/>
    <property type="match status" value="1"/>
</dbReference>
<dbReference type="AlphaFoldDB" id="A0A239TWC6"/>
<dbReference type="NCBIfam" id="TIGR00922">
    <property type="entry name" value="nusG"/>
    <property type="match status" value="1"/>
</dbReference>
<dbReference type="PANTHER" id="PTHR30265">
    <property type="entry name" value="RHO-INTERACTING TRANSCRIPTION TERMINATION FACTOR NUSG"/>
    <property type="match status" value="1"/>
</dbReference>
<evidence type="ECO:0000256" key="3">
    <source>
        <dbReference type="ARBA" id="ARBA00023015"/>
    </source>
</evidence>
<dbReference type="GO" id="GO:0032784">
    <property type="term" value="P:regulation of DNA-templated transcription elongation"/>
    <property type="evidence" value="ECO:0007669"/>
    <property type="project" value="InterPro"/>
</dbReference>
<dbReference type="InterPro" id="IPR043425">
    <property type="entry name" value="NusG-like"/>
</dbReference>
<dbReference type="OrthoDB" id="9809075at2"/>
<dbReference type="GO" id="GO:0031564">
    <property type="term" value="P:transcription antitermination"/>
    <property type="evidence" value="ECO:0007669"/>
    <property type="project" value="UniProtKB-UniRule"/>
</dbReference>
<evidence type="ECO:0000256" key="6">
    <source>
        <dbReference type="NCBIfam" id="TIGR00922"/>
    </source>
</evidence>
<accession>A0A239TWC6</accession>
<dbReference type="FunFam" id="3.30.70.940:FF:000002">
    <property type="entry name" value="Transcription termination/antitermination protein NusG"/>
    <property type="match status" value="1"/>
</dbReference>
<keyword evidence="1 5" id="KW-0806">Transcription termination</keyword>
<dbReference type="EMBL" id="LT906446">
    <property type="protein sequence ID" value="SNV01926.1"/>
    <property type="molecule type" value="Genomic_DNA"/>
</dbReference>
<keyword evidence="3 5" id="KW-0805">Transcription regulation</keyword>
<dbReference type="Gene3D" id="2.30.30.30">
    <property type="match status" value="1"/>
</dbReference>
<dbReference type="Proteomes" id="UP000215383">
    <property type="component" value="Chromosome 1"/>
</dbReference>
<dbReference type="SMART" id="SM00738">
    <property type="entry name" value="NGN"/>
    <property type="match status" value="1"/>
</dbReference>
<dbReference type="GO" id="GO:0005829">
    <property type="term" value="C:cytosol"/>
    <property type="evidence" value="ECO:0007669"/>
    <property type="project" value="TreeGrafter"/>
</dbReference>
<gene>
    <name evidence="5 10" type="primary">nusG</name>
    <name evidence="10" type="ORF">SAMEA4364220_01508</name>
</gene>
<evidence type="ECO:0000256" key="4">
    <source>
        <dbReference type="ARBA" id="ARBA00023163"/>
    </source>
</evidence>
<comment type="similarity">
    <text evidence="5 7">Belongs to the NusG family.</text>
</comment>
<evidence type="ECO:0000259" key="8">
    <source>
        <dbReference type="SMART" id="SM00738"/>
    </source>
</evidence>
<dbReference type="SMART" id="SM00739">
    <property type="entry name" value="KOW"/>
    <property type="match status" value="1"/>
</dbReference>
<dbReference type="Gene3D" id="3.30.70.940">
    <property type="entry name" value="NusG, N-terminal domain"/>
    <property type="match status" value="1"/>
</dbReference>
<feature type="domain" description="KOW" evidence="9">
    <location>
        <begin position="135"/>
        <end position="162"/>
    </location>
</feature>
<feature type="domain" description="NusG-like N-terminal" evidence="8">
    <location>
        <begin position="8"/>
        <end position="116"/>
    </location>
</feature>
<comment type="function">
    <text evidence="5 7">Participates in transcription elongation, termination and antitermination.</text>
</comment>
<protein>
    <recommendedName>
        <fullName evidence="5 6">Transcription termination/antitermination protein NusG</fullName>
    </recommendedName>
</protein>
<evidence type="ECO:0000313" key="11">
    <source>
        <dbReference type="Proteomes" id="UP000215383"/>
    </source>
</evidence>
<evidence type="ECO:0000313" key="10">
    <source>
        <dbReference type="EMBL" id="SNV01926.1"/>
    </source>
</evidence>
<sequence length="189" mass="21548">MSLGMETEKKWYVIHTYSGYENKVKANLERKIHSMGMEDKIFNVIVPVEEEIEKKNGKEKVVQRKIFPGYVLLEMIVDERSWYIVRNTPGVTGFVGSNTKPVPLTDEEAKRILKAMGMDEQGEESTEDKKLVDLDIEIGDKVNIKSGAFENFVATITEIDYSKNKIKGVVDMFGRETAVECGFDQIEKI</sequence>
<organism evidence="10 11">
    <name type="scientific">Megamonas hypermegale</name>
    <dbReference type="NCBI Taxonomy" id="158847"/>
    <lineage>
        <taxon>Bacteria</taxon>
        <taxon>Bacillati</taxon>
        <taxon>Bacillota</taxon>
        <taxon>Negativicutes</taxon>
        <taxon>Selenomonadales</taxon>
        <taxon>Selenomonadaceae</taxon>
        <taxon>Megamonas</taxon>
    </lineage>
</organism>
<keyword evidence="11" id="KW-1185">Reference proteome</keyword>
<keyword evidence="2 5" id="KW-0889">Transcription antitermination</keyword>
<evidence type="ECO:0000256" key="1">
    <source>
        <dbReference type="ARBA" id="ARBA00022472"/>
    </source>
</evidence>
<dbReference type="HAMAP" id="MF_00948">
    <property type="entry name" value="NusG"/>
    <property type="match status" value="1"/>
</dbReference>
<proteinExistence type="inferred from homology"/>
<dbReference type="InterPro" id="IPR047050">
    <property type="entry name" value="NGN"/>
</dbReference>